<dbReference type="OrthoDB" id="8722217at2"/>
<evidence type="ECO:0008006" key="3">
    <source>
        <dbReference type="Google" id="ProtNLM"/>
    </source>
</evidence>
<comment type="caution">
    <text evidence="1">The sequence shown here is derived from an EMBL/GenBank/DDBJ whole genome shotgun (WGS) entry which is preliminary data.</text>
</comment>
<evidence type="ECO:0000313" key="1">
    <source>
        <dbReference type="EMBL" id="RJO75231.1"/>
    </source>
</evidence>
<dbReference type="Proteomes" id="UP000266677">
    <property type="component" value="Unassembled WGS sequence"/>
</dbReference>
<proteinExistence type="predicted"/>
<name>A0A3A4KKJ8_9NOCA</name>
<dbReference type="InterPro" id="IPR032710">
    <property type="entry name" value="NTF2-like_dom_sf"/>
</dbReference>
<gene>
    <name evidence="1" type="ORF">D5S18_17920</name>
</gene>
<reference evidence="1 2" key="1">
    <citation type="submission" date="2018-09" db="EMBL/GenBank/DDBJ databases">
        <title>YIM PH21274 draft genome.</title>
        <authorList>
            <person name="Miao C."/>
        </authorList>
    </citation>
    <scope>NUCLEOTIDE SEQUENCE [LARGE SCALE GENOMIC DNA]</scope>
    <source>
        <strain evidence="1 2">YIM PH 21724</strain>
    </source>
</reference>
<evidence type="ECO:0000313" key="2">
    <source>
        <dbReference type="Proteomes" id="UP000266677"/>
    </source>
</evidence>
<dbReference type="AlphaFoldDB" id="A0A3A4KKJ8"/>
<protein>
    <recommendedName>
        <fullName evidence="3">Nuclear transport factor 2 family protein</fullName>
    </recommendedName>
</protein>
<sequence>MSNRPNEHALARFAQRYAAQWNEPDPALRRKEIEDIWAPDGAQVLIDPPQEIQDAATNLAFPAPTLAVLGHDALAARVTRAYEMFVEPGEFRFETRGATALPGGRAQLTWVMVTVSDGAIVGGGFDIVTFDGDGRIKLNHQFIGLD</sequence>
<dbReference type="EMBL" id="QZFU01000019">
    <property type="protein sequence ID" value="RJO75231.1"/>
    <property type="molecule type" value="Genomic_DNA"/>
</dbReference>
<organism evidence="1 2">
    <name type="scientific">Nocardia panacis</name>
    <dbReference type="NCBI Taxonomy" id="2340916"/>
    <lineage>
        <taxon>Bacteria</taxon>
        <taxon>Bacillati</taxon>
        <taxon>Actinomycetota</taxon>
        <taxon>Actinomycetes</taxon>
        <taxon>Mycobacteriales</taxon>
        <taxon>Nocardiaceae</taxon>
        <taxon>Nocardia</taxon>
    </lineage>
</organism>
<dbReference type="SUPFAM" id="SSF54427">
    <property type="entry name" value="NTF2-like"/>
    <property type="match status" value="1"/>
</dbReference>
<dbReference type="Gene3D" id="3.10.450.50">
    <property type="match status" value="1"/>
</dbReference>
<keyword evidence="2" id="KW-1185">Reference proteome</keyword>
<accession>A0A3A4KKJ8</accession>
<dbReference type="RefSeq" id="WP_120042105.1">
    <property type="nucleotide sequence ID" value="NZ_QZFU01000019.1"/>
</dbReference>